<sequence length="90" mass="10127">MAKAPKPMRNWAACDPLMRKGGAHQDAKLTHRPRLDRRQALDEFEDWQDELSGGEQQENHEGPKGPSFLPQPMQPSSVNFTLATAPYRSA</sequence>
<organism evidence="2 3">
    <name type="scientific">Marinobacter mobilis</name>
    <dbReference type="NCBI Taxonomy" id="488533"/>
    <lineage>
        <taxon>Bacteria</taxon>
        <taxon>Pseudomonadati</taxon>
        <taxon>Pseudomonadota</taxon>
        <taxon>Gammaproteobacteria</taxon>
        <taxon>Pseudomonadales</taxon>
        <taxon>Marinobacteraceae</taxon>
        <taxon>Marinobacter</taxon>
    </lineage>
</organism>
<name>A0A1H2R3U0_9GAMM</name>
<dbReference type="Proteomes" id="UP000199675">
    <property type="component" value="Unassembled WGS sequence"/>
</dbReference>
<accession>A0A1H2R3U0</accession>
<reference evidence="2 3" key="1">
    <citation type="submission" date="2016-10" db="EMBL/GenBank/DDBJ databases">
        <authorList>
            <person name="de Groot N.N."/>
        </authorList>
    </citation>
    <scope>NUCLEOTIDE SEQUENCE [LARGE SCALE GENOMIC DNA]</scope>
    <source>
        <strain evidence="2 3">CGMCC 1.7059</strain>
    </source>
</reference>
<proteinExistence type="predicted"/>
<protein>
    <submittedName>
        <fullName evidence="2">Uncharacterized protein</fullName>
    </submittedName>
</protein>
<dbReference type="AlphaFoldDB" id="A0A1H2R3U0"/>
<feature type="region of interest" description="Disordered" evidence="1">
    <location>
        <begin position="16"/>
        <end position="90"/>
    </location>
</feature>
<keyword evidence="3" id="KW-1185">Reference proteome</keyword>
<evidence type="ECO:0000256" key="1">
    <source>
        <dbReference type="SAM" id="MobiDB-lite"/>
    </source>
</evidence>
<evidence type="ECO:0000313" key="2">
    <source>
        <dbReference type="EMBL" id="SDW14021.1"/>
    </source>
</evidence>
<gene>
    <name evidence="2" type="ORF">SAMN04487960_101406</name>
</gene>
<dbReference type="EMBL" id="FNNE01000001">
    <property type="protein sequence ID" value="SDW14021.1"/>
    <property type="molecule type" value="Genomic_DNA"/>
</dbReference>
<evidence type="ECO:0000313" key="3">
    <source>
        <dbReference type="Proteomes" id="UP000199675"/>
    </source>
</evidence>